<reference evidence="15" key="1">
    <citation type="journal article" date="2020" name="Fungal Divers.">
        <title>Resolving the Mortierellaceae phylogeny through synthesis of multi-gene phylogenetics and phylogenomics.</title>
        <authorList>
            <person name="Vandepol N."/>
            <person name="Liber J."/>
            <person name="Desiro A."/>
            <person name="Na H."/>
            <person name="Kennedy M."/>
            <person name="Barry K."/>
            <person name="Grigoriev I.V."/>
            <person name="Miller A.N."/>
            <person name="O'Donnell K."/>
            <person name="Stajich J.E."/>
            <person name="Bonito G."/>
        </authorList>
    </citation>
    <scope>NUCLEOTIDE SEQUENCE</scope>
    <source>
        <strain evidence="15">NRRL 6426</strain>
    </source>
</reference>
<dbReference type="InterPro" id="IPR011257">
    <property type="entry name" value="DNA_glycosylase"/>
</dbReference>
<dbReference type="GO" id="GO:0005634">
    <property type="term" value="C:nucleus"/>
    <property type="evidence" value="ECO:0007669"/>
    <property type="project" value="InterPro"/>
</dbReference>
<keyword evidence="7" id="KW-0408">Iron</keyword>
<dbReference type="CDD" id="cd00056">
    <property type="entry name" value="ENDO3c"/>
    <property type="match status" value="1"/>
</dbReference>
<keyword evidence="16" id="KW-1185">Reference proteome</keyword>
<dbReference type="InterPro" id="IPR030841">
    <property type="entry name" value="NTH1"/>
</dbReference>
<dbReference type="InterPro" id="IPR003265">
    <property type="entry name" value="HhH-GPD_domain"/>
</dbReference>
<dbReference type="Pfam" id="PF00730">
    <property type="entry name" value="HhH-GPD"/>
    <property type="match status" value="1"/>
</dbReference>
<dbReference type="GO" id="GO:0000703">
    <property type="term" value="F:oxidized pyrimidine nucleobase lesion DNA N-glycosylase activity"/>
    <property type="evidence" value="ECO:0007669"/>
    <property type="project" value="TreeGrafter"/>
</dbReference>
<dbReference type="SUPFAM" id="SSF48150">
    <property type="entry name" value="DNA-glycosylase"/>
    <property type="match status" value="1"/>
</dbReference>
<dbReference type="GO" id="GO:0046872">
    <property type="term" value="F:metal ion binding"/>
    <property type="evidence" value="ECO:0007669"/>
    <property type="project" value="UniProtKB-KW"/>
</dbReference>
<keyword evidence="6" id="KW-0378">Hydrolase</keyword>
<dbReference type="PANTHER" id="PTHR43286">
    <property type="entry name" value="ENDONUCLEASE III-LIKE PROTEIN 1"/>
    <property type="match status" value="1"/>
</dbReference>
<dbReference type="SMART" id="SM00478">
    <property type="entry name" value="ENDO3c"/>
    <property type="match status" value="1"/>
</dbReference>
<dbReference type="Pfam" id="PF00633">
    <property type="entry name" value="HHH"/>
    <property type="match status" value="1"/>
</dbReference>
<evidence type="ECO:0000256" key="6">
    <source>
        <dbReference type="ARBA" id="ARBA00022801"/>
    </source>
</evidence>
<dbReference type="Gene3D" id="1.10.1670.10">
    <property type="entry name" value="Helix-hairpin-Helix base-excision DNA repair enzymes (C-terminal)"/>
    <property type="match status" value="1"/>
</dbReference>
<comment type="similarity">
    <text evidence="1">Belongs to the Nth/MutY family.</text>
</comment>
<dbReference type="Proteomes" id="UP000748756">
    <property type="component" value="Unassembled WGS sequence"/>
</dbReference>
<evidence type="ECO:0000256" key="4">
    <source>
        <dbReference type="ARBA" id="ARBA00022723"/>
    </source>
</evidence>
<dbReference type="HAMAP" id="MF_03183">
    <property type="entry name" value="Endonuclease_III_Nth"/>
    <property type="match status" value="1"/>
</dbReference>
<evidence type="ECO:0000256" key="3">
    <source>
        <dbReference type="ARBA" id="ARBA00022485"/>
    </source>
</evidence>
<evidence type="ECO:0000256" key="12">
    <source>
        <dbReference type="ARBA" id="ARBA00044632"/>
    </source>
</evidence>
<comment type="catalytic activity">
    <reaction evidence="12">
        <text>2'-deoxyribonucleotide-(2'-deoxyribose 5'-phosphate)-2'-deoxyribonucleotide-DNA = a 3'-end 2'-deoxyribonucleotide-(2,3-dehydro-2,3-deoxyribose 5'-phosphate)-DNA + a 5'-end 5'-phospho-2'-deoxyribonucleoside-DNA + H(+)</text>
        <dbReference type="Rhea" id="RHEA:66592"/>
        <dbReference type="Rhea" id="RHEA-COMP:13180"/>
        <dbReference type="Rhea" id="RHEA-COMP:16897"/>
        <dbReference type="Rhea" id="RHEA-COMP:17067"/>
        <dbReference type="ChEBI" id="CHEBI:15378"/>
        <dbReference type="ChEBI" id="CHEBI:136412"/>
        <dbReference type="ChEBI" id="CHEBI:157695"/>
        <dbReference type="ChEBI" id="CHEBI:167181"/>
        <dbReference type="EC" id="4.2.99.18"/>
    </reaction>
</comment>
<evidence type="ECO:0000313" key="15">
    <source>
        <dbReference type="EMBL" id="KAF9147091.1"/>
    </source>
</evidence>
<keyword evidence="10 15" id="KW-0456">Lyase</keyword>
<dbReference type="GO" id="GO:0140078">
    <property type="term" value="F:class I DNA-(apurinic or apyrimidinic site) endonuclease activity"/>
    <property type="evidence" value="ECO:0007669"/>
    <property type="project" value="UniProtKB-EC"/>
</dbReference>
<organism evidence="15 16">
    <name type="scientific">Linnemannia schmuckeri</name>
    <dbReference type="NCBI Taxonomy" id="64567"/>
    <lineage>
        <taxon>Eukaryota</taxon>
        <taxon>Fungi</taxon>
        <taxon>Fungi incertae sedis</taxon>
        <taxon>Mucoromycota</taxon>
        <taxon>Mortierellomycotina</taxon>
        <taxon>Mortierellomycetes</taxon>
        <taxon>Mortierellales</taxon>
        <taxon>Mortierellaceae</taxon>
        <taxon>Linnemannia</taxon>
    </lineage>
</organism>
<evidence type="ECO:0000256" key="1">
    <source>
        <dbReference type="ARBA" id="ARBA00008343"/>
    </source>
</evidence>
<feature type="region of interest" description="Disordered" evidence="13">
    <location>
        <begin position="401"/>
        <end position="465"/>
    </location>
</feature>
<evidence type="ECO:0000256" key="8">
    <source>
        <dbReference type="ARBA" id="ARBA00023014"/>
    </source>
</evidence>
<dbReference type="InterPro" id="IPR023170">
    <property type="entry name" value="HhH_base_excis_C"/>
</dbReference>
<sequence>TIVRMATRSSSRLNSLRIKAEQDLATATTTTTATKATTTSTKGPRKTIVKNEDGEPDAETLARLKLEADEHRKALAADAKKQRASTKRDSTALNVISSAASSSNGGGVKKSKFATKEPVGWEITLDRLREFRLQNPAPVDTMGCERLAEVGEHIPPEVSRYQTLVSLMLSSQTKDTVTSVAVRRLQKELKGGLTIQSILDVPSEELNTIISAVGFHNKKTVYLKQVAEICRDRYHGDIPDTAEALIALPGVGPKMAYLTLQCAWNKNLGIGVDVHVHRIANRLGWVKTEKDGPEGTREALQSWLPKEHWREINHIMVGFGQVMCLPRGPICSACPVQERCPSATVITKHQKKKMMLLEATVKTEREEPFGEVEIHAVHTKMENEVDDEEIVKKGGKEVGEMEVKNEVAEDDTSPYFAQDAGSVEVKEEEDSEKASSLVVHESKVSPLKNTSQLERDSADIEDLIP</sequence>
<evidence type="ECO:0000259" key="14">
    <source>
        <dbReference type="SMART" id="SM00478"/>
    </source>
</evidence>
<keyword evidence="3" id="KW-0004">4Fe-4S</keyword>
<proteinExistence type="inferred from homology"/>
<accession>A0A9P5V8H0</accession>
<comment type="caution">
    <text evidence="15">The sequence shown here is derived from an EMBL/GenBank/DDBJ whole genome shotgun (WGS) entry which is preliminary data.</text>
</comment>
<gene>
    <name evidence="15" type="primary">NTG2</name>
    <name evidence="15" type="ORF">BG015_011319</name>
</gene>
<dbReference type="Gene3D" id="1.10.340.30">
    <property type="entry name" value="Hypothetical protein, domain 2"/>
    <property type="match status" value="1"/>
</dbReference>
<protein>
    <recommendedName>
        <fullName evidence="2">DNA-(apurinic or apyrimidinic site) lyase</fullName>
        <ecNumber evidence="2">4.2.99.18</ecNumber>
    </recommendedName>
</protein>
<dbReference type="EMBL" id="JAAAUQ010000868">
    <property type="protein sequence ID" value="KAF9147091.1"/>
    <property type="molecule type" value="Genomic_DNA"/>
</dbReference>
<evidence type="ECO:0000256" key="9">
    <source>
        <dbReference type="ARBA" id="ARBA00023204"/>
    </source>
</evidence>
<evidence type="ECO:0000256" key="10">
    <source>
        <dbReference type="ARBA" id="ARBA00023239"/>
    </source>
</evidence>
<evidence type="ECO:0000256" key="11">
    <source>
        <dbReference type="ARBA" id="ARBA00023295"/>
    </source>
</evidence>
<name>A0A9P5V8H0_9FUNG</name>
<keyword evidence="5" id="KW-0227">DNA damage</keyword>
<keyword evidence="8" id="KW-0411">Iron-sulfur</keyword>
<feature type="compositionally biased region" description="Low complexity" evidence="13">
    <location>
        <begin position="28"/>
        <end position="42"/>
    </location>
</feature>
<dbReference type="PANTHER" id="PTHR43286:SF1">
    <property type="entry name" value="ENDONUCLEASE III-LIKE PROTEIN 1"/>
    <property type="match status" value="1"/>
</dbReference>
<dbReference type="PROSITE" id="PS01155">
    <property type="entry name" value="ENDONUCLEASE_III_2"/>
    <property type="match status" value="1"/>
</dbReference>
<dbReference type="OrthoDB" id="2099276at2759"/>
<dbReference type="InterPro" id="IPR004036">
    <property type="entry name" value="Endonuclease-III-like_CS2"/>
</dbReference>
<dbReference type="InterPro" id="IPR000445">
    <property type="entry name" value="HhH_motif"/>
</dbReference>
<evidence type="ECO:0000256" key="7">
    <source>
        <dbReference type="ARBA" id="ARBA00023004"/>
    </source>
</evidence>
<evidence type="ECO:0000256" key="5">
    <source>
        <dbReference type="ARBA" id="ARBA00022763"/>
    </source>
</evidence>
<feature type="non-terminal residue" evidence="15">
    <location>
        <position position="465"/>
    </location>
</feature>
<feature type="region of interest" description="Disordered" evidence="13">
    <location>
        <begin position="28"/>
        <end position="56"/>
    </location>
</feature>
<evidence type="ECO:0000256" key="13">
    <source>
        <dbReference type="SAM" id="MobiDB-lite"/>
    </source>
</evidence>
<dbReference type="GO" id="GO:0006285">
    <property type="term" value="P:base-excision repair, AP site formation"/>
    <property type="evidence" value="ECO:0007669"/>
    <property type="project" value="InterPro"/>
</dbReference>
<dbReference type="GO" id="GO:0051539">
    <property type="term" value="F:4 iron, 4 sulfur cluster binding"/>
    <property type="evidence" value="ECO:0007669"/>
    <property type="project" value="UniProtKB-KW"/>
</dbReference>
<evidence type="ECO:0000313" key="16">
    <source>
        <dbReference type="Proteomes" id="UP000748756"/>
    </source>
</evidence>
<keyword evidence="9" id="KW-0234">DNA repair</keyword>
<dbReference type="GO" id="GO:0003677">
    <property type="term" value="F:DNA binding"/>
    <property type="evidence" value="ECO:0007669"/>
    <property type="project" value="InterPro"/>
</dbReference>
<dbReference type="GO" id="GO:0006289">
    <property type="term" value="P:nucleotide-excision repair"/>
    <property type="evidence" value="ECO:0007669"/>
    <property type="project" value="TreeGrafter"/>
</dbReference>
<evidence type="ECO:0000256" key="2">
    <source>
        <dbReference type="ARBA" id="ARBA00012720"/>
    </source>
</evidence>
<feature type="domain" description="HhH-GPD" evidence="14">
    <location>
        <begin position="169"/>
        <end position="322"/>
    </location>
</feature>
<keyword evidence="11" id="KW-0326">Glycosidase</keyword>
<keyword evidence="4" id="KW-0479">Metal-binding</keyword>
<dbReference type="FunFam" id="1.10.340.30:FF:000005">
    <property type="entry name" value="Endonuclease III-like protein 1"/>
    <property type="match status" value="1"/>
</dbReference>
<dbReference type="EC" id="4.2.99.18" evidence="2"/>
<dbReference type="AlphaFoldDB" id="A0A9P5V8H0"/>